<dbReference type="InterPro" id="IPR023214">
    <property type="entry name" value="HAD_sf"/>
</dbReference>
<dbReference type="GO" id="GO:0015031">
    <property type="term" value="P:protein transport"/>
    <property type="evidence" value="ECO:0007669"/>
    <property type="project" value="UniProtKB-KW"/>
</dbReference>
<dbReference type="InterPro" id="IPR004274">
    <property type="entry name" value="FCP1_dom"/>
</dbReference>
<keyword evidence="1" id="KW-0809">Transit peptide</keyword>
<dbReference type="SUPFAM" id="SSF56784">
    <property type="entry name" value="HAD-like"/>
    <property type="match status" value="1"/>
</dbReference>
<accession>C1E2N1</accession>
<dbReference type="PANTHER" id="PTHR12210">
    <property type="entry name" value="DULLARD PROTEIN PHOSPHATASE"/>
    <property type="match status" value="1"/>
</dbReference>
<dbReference type="STRING" id="296587.C1E2N1"/>
<keyword evidence="4" id="KW-1185">Reference proteome</keyword>
<comment type="similarity">
    <text evidence="1">Belongs to the TIM50 family.</text>
</comment>
<reference evidence="3 4" key="1">
    <citation type="journal article" date="2009" name="Science">
        <title>Green evolution and dynamic adaptations revealed by genomes of the marine picoeukaryotes Micromonas.</title>
        <authorList>
            <person name="Worden A.Z."/>
            <person name="Lee J.H."/>
            <person name="Mock T."/>
            <person name="Rouze P."/>
            <person name="Simmons M.P."/>
            <person name="Aerts A.L."/>
            <person name="Allen A.E."/>
            <person name="Cuvelier M.L."/>
            <person name="Derelle E."/>
            <person name="Everett M.V."/>
            <person name="Foulon E."/>
            <person name="Grimwood J."/>
            <person name="Gundlach H."/>
            <person name="Henrissat B."/>
            <person name="Napoli C."/>
            <person name="McDonald S.M."/>
            <person name="Parker M.S."/>
            <person name="Rombauts S."/>
            <person name="Salamov A."/>
            <person name="Von Dassow P."/>
            <person name="Badger J.H."/>
            <person name="Coutinho P.M."/>
            <person name="Demir E."/>
            <person name="Dubchak I."/>
            <person name="Gentemann C."/>
            <person name="Eikrem W."/>
            <person name="Gready J.E."/>
            <person name="John U."/>
            <person name="Lanier W."/>
            <person name="Lindquist E.A."/>
            <person name="Lucas S."/>
            <person name="Mayer K.F."/>
            <person name="Moreau H."/>
            <person name="Not F."/>
            <person name="Otillar R."/>
            <person name="Panaud O."/>
            <person name="Pangilinan J."/>
            <person name="Paulsen I."/>
            <person name="Piegu B."/>
            <person name="Poliakov A."/>
            <person name="Robbens S."/>
            <person name="Schmutz J."/>
            <person name="Toulza E."/>
            <person name="Wyss T."/>
            <person name="Zelensky A."/>
            <person name="Zhou K."/>
            <person name="Armbrust E.V."/>
            <person name="Bhattacharya D."/>
            <person name="Goodenough U.W."/>
            <person name="Van de Peer Y."/>
            <person name="Grigoriev I.V."/>
        </authorList>
    </citation>
    <scope>NUCLEOTIDE SEQUENCE [LARGE SCALE GENOMIC DNA]</scope>
    <source>
        <strain evidence="4">RCC299 / NOUM17</strain>
    </source>
</reference>
<comment type="subunit">
    <text evidence="1">Component of the TIM23 complex.</text>
</comment>
<dbReference type="CDD" id="cd07521">
    <property type="entry name" value="HAD_FCP1-like"/>
    <property type="match status" value="1"/>
</dbReference>
<dbReference type="PROSITE" id="PS50969">
    <property type="entry name" value="FCP1"/>
    <property type="match status" value="1"/>
</dbReference>
<dbReference type="GO" id="GO:0005744">
    <property type="term" value="C:TIM23 mitochondrial import inner membrane translocase complex"/>
    <property type="evidence" value="ECO:0007669"/>
    <property type="project" value="UniProtKB-UniRule"/>
</dbReference>
<evidence type="ECO:0000313" key="3">
    <source>
        <dbReference type="EMBL" id="ACO62374.1"/>
    </source>
</evidence>
<dbReference type="InParanoid" id="C1E2N1"/>
<evidence type="ECO:0000256" key="1">
    <source>
        <dbReference type="RuleBase" id="RU365079"/>
    </source>
</evidence>
<name>C1E2N1_MICCC</name>
<protein>
    <recommendedName>
        <fullName evidence="1">Mitochondrial import inner membrane translocase subunit TIM50</fullName>
    </recommendedName>
</protein>
<feature type="domain" description="FCP1 homology" evidence="2">
    <location>
        <begin position="1"/>
        <end position="124"/>
    </location>
</feature>
<dbReference type="SMART" id="SM00577">
    <property type="entry name" value="CPDc"/>
    <property type="match status" value="1"/>
</dbReference>
<dbReference type="Gene3D" id="3.40.50.1000">
    <property type="entry name" value="HAD superfamily/HAD-like"/>
    <property type="match status" value="1"/>
</dbReference>
<comment type="function">
    <text evidence="1">Essential component of the TIM23 complex, a complex that mediates the translocation of transit peptide-containing proteins across the mitochondrial inner membrane.</text>
</comment>
<evidence type="ECO:0000259" key="2">
    <source>
        <dbReference type="PROSITE" id="PS50969"/>
    </source>
</evidence>
<dbReference type="KEGG" id="mis:MICPUN_72842"/>
<keyword evidence="1" id="KW-0813">Transport</keyword>
<dbReference type="OMA" id="WHMENAI"/>
<dbReference type="Proteomes" id="UP000002009">
    <property type="component" value="Chromosome 3"/>
</dbReference>
<evidence type="ECO:0000313" key="4">
    <source>
        <dbReference type="Proteomes" id="UP000002009"/>
    </source>
</evidence>
<comment type="subcellular location">
    <subcellularLocation>
        <location evidence="1">Mitochondrion inner membrane</location>
        <topology evidence="1">Single-pass membrane protein</topology>
    </subcellularLocation>
</comment>
<keyword evidence="1" id="KW-0811">Translocation</keyword>
<dbReference type="InterPro" id="IPR050365">
    <property type="entry name" value="TIM50"/>
</dbReference>
<sequence>EPVCTVIERPGVREFLAQLATFAEVCVFTAGMEGYAKPLLDAIDPAGDSIHHRLYRQACVKTPIRDHVKDISRLGRDLSATVIVDNNPFSFLLQPHNGIPIVSFTGDPGDDGLLRQLLPVLRRLGDAVARGEDVRPFCRRQFKI</sequence>
<keyword evidence="1" id="KW-0496">Mitochondrion</keyword>
<organism evidence="3 4">
    <name type="scientific">Micromonas commoda (strain RCC299 / NOUM17 / CCMP2709)</name>
    <name type="common">Picoplanktonic green alga</name>
    <dbReference type="NCBI Taxonomy" id="296587"/>
    <lineage>
        <taxon>Eukaryota</taxon>
        <taxon>Viridiplantae</taxon>
        <taxon>Chlorophyta</taxon>
        <taxon>Mamiellophyceae</taxon>
        <taxon>Mamiellales</taxon>
        <taxon>Mamiellaceae</taxon>
        <taxon>Micromonas</taxon>
    </lineage>
</organism>
<proteinExistence type="inferred from homology"/>
<dbReference type="eggNOG" id="KOG1605">
    <property type="taxonomic scope" value="Eukaryota"/>
</dbReference>
<dbReference type="InterPro" id="IPR036412">
    <property type="entry name" value="HAD-like_sf"/>
</dbReference>
<feature type="non-terminal residue" evidence="3">
    <location>
        <position position="144"/>
    </location>
</feature>
<dbReference type="RefSeq" id="XP_002501116.1">
    <property type="nucleotide sequence ID" value="XM_002501070.1"/>
</dbReference>
<dbReference type="Pfam" id="PF03031">
    <property type="entry name" value="NIF"/>
    <property type="match status" value="1"/>
</dbReference>
<gene>
    <name evidence="3" type="ORF">MICPUN_72842</name>
</gene>
<dbReference type="EMBL" id="CP001324">
    <property type="protein sequence ID" value="ACO62374.1"/>
    <property type="molecule type" value="Genomic_DNA"/>
</dbReference>
<keyword evidence="1" id="KW-0653">Protein transport</keyword>
<feature type="non-terminal residue" evidence="3">
    <location>
        <position position="1"/>
    </location>
</feature>
<dbReference type="AlphaFoldDB" id="C1E2N1"/>
<dbReference type="GeneID" id="8241876"/>
<dbReference type="OrthoDB" id="277011at2759"/>